<name>X1APF7_9ZZZZ</name>
<protein>
    <recommendedName>
        <fullName evidence="2">DNA-binding protein</fullName>
    </recommendedName>
</protein>
<dbReference type="AlphaFoldDB" id="X1APF7"/>
<reference evidence="1" key="1">
    <citation type="journal article" date="2014" name="Front. Microbiol.">
        <title>High frequency of phylogenetically diverse reductive dehalogenase-homologous genes in deep subseafloor sedimentary metagenomes.</title>
        <authorList>
            <person name="Kawai M."/>
            <person name="Futagami T."/>
            <person name="Toyoda A."/>
            <person name="Takaki Y."/>
            <person name="Nishi S."/>
            <person name="Hori S."/>
            <person name="Arai W."/>
            <person name="Tsubouchi T."/>
            <person name="Morono Y."/>
            <person name="Uchiyama I."/>
            <person name="Ito T."/>
            <person name="Fujiyama A."/>
            <person name="Inagaki F."/>
            <person name="Takami H."/>
        </authorList>
    </citation>
    <scope>NUCLEOTIDE SEQUENCE</scope>
    <source>
        <strain evidence="1">Expedition CK06-06</strain>
    </source>
</reference>
<evidence type="ECO:0000313" key="1">
    <source>
        <dbReference type="EMBL" id="GAG71267.1"/>
    </source>
</evidence>
<proteinExistence type="predicted"/>
<dbReference type="EMBL" id="BART01004473">
    <property type="protein sequence ID" value="GAG71267.1"/>
    <property type="molecule type" value="Genomic_DNA"/>
</dbReference>
<accession>X1APF7</accession>
<evidence type="ECO:0008006" key="2">
    <source>
        <dbReference type="Google" id="ProtNLM"/>
    </source>
</evidence>
<organism evidence="1">
    <name type="scientific">marine sediment metagenome</name>
    <dbReference type="NCBI Taxonomy" id="412755"/>
    <lineage>
        <taxon>unclassified sequences</taxon>
        <taxon>metagenomes</taxon>
        <taxon>ecological metagenomes</taxon>
    </lineage>
</organism>
<sequence>CTPIDFLMLKPNSLRTPYTNIELAHSLNKPLRLAQKMSYCLRKMEMVKVVGKKGRSFLFDF</sequence>
<feature type="non-terminal residue" evidence="1">
    <location>
        <position position="1"/>
    </location>
</feature>
<comment type="caution">
    <text evidence="1">The sequence shown here is derived from an EMBL/GenBank/DDBJ whole genome shotgun (WGS) entry which is preliminary data.</text>
</comment>
<gene>
    <name evidence="1" type="ORF">S01H4_11196</name>
</gene>